<evidence type="ECO:0000256" key="3">
    <source>
        <dbReference type="ARBA" id="ARBA00008792"/>
    </source>
</evidence>
<evidence type="ECO:0000259" key="27">
    <source>
        <dbReference type="PROSITE" id="PS50027"/>
    </source>
</evidence>
<comment type="similarity">
    <text evidence="3">Belongs to the DEAD box helicase family. DEAH subfamily.</text>
</comment>
<dbReference type="Pfam" id="PF00053">
    <property type="entry name" value="EGF_laminin"/>
    <property type="match status" value="7"/>
</dbReference>
<keyword evidence="11" id="KW-0378">Hydrolase</keyword>
<keyword evidence="8" id="KW-0732">Signal</keyword>
<dbReference type="GO" id="GO:0006353">
    <property type="term" value="P:DNA-templated transcription termination"/>
    <property type="evidence" value="ECO:0007669"/>
    <property type="project" value="UniProtKB-KW"/>
</dbReference>
<dbReference type="FunFam" id="2.10.25.10:FF:000758">
    <property type="entry name" value="Laminin subunit gamma 1"/>
    <property type="match status" value="1"/>
</dbReference>
<evidence type="ECO:0000256" key="12">
    <source>
        <dbReference type="ARBA" id="ARBA00022806"/>
    </source>
</evidence>
<feature type="domain" description="DRBM" evidence="28">
    <location>
        <begin position="3"/>
        <end position="71"/>
    </location>
</feature>
<evidence type="ECO:0000256" key="25">
    <source>
        <dbReference type="PROSITE-ProRule" id="PRU00460"/>
    </source>
</evidence>
<keyword evidence="7" id="KW-0272">Extracellular matrix</keyword>
<evidence type="ECO:0000256" key="5">
    <source>
        <dbReference type="ARBA" id="ARBA00022472"/>
    </source>
</evidence>
<dbReference type="FunFam" id="2.10.25.10:FF:000067">
    <property type="entry name" value="Laminin subunit gamma 1"/>
    <property type="match status" value="1"/>
</dbReference>
<dbReference type="SUPFAM" id="SSF54768">
    <property type="entry name" value="dsRNA-binding domain-like"/>
    <property type="match status" value="2"/>
</dbReference>
<keyword evidence="20 25" id="KW-0424">Laminin EGF-like domain</keyword>
<comment type="caution">
    <text evidence="25">Lacks conserved residue(s) required for the propagation of feature annotation.</text>
</comment>
<feature type="disulfide bond" evidence="25">
    <location>
        <begin position="1157"/>
        <end position="1166"/>
    </location>
</feature>
<keyword evidence="33" id="KW-1185">Reference proteome</keyword>
<dbReference type="FunFam" id="3.30.160.20:FF:000028">
    <property type="entry name" value="ATP-dependent RNA helicase A"/>
    <property type="match status" value="1"/>
</dbReference>
<evidence type="ECO:0000256" key="11">
    <source>
        <dbReference type="ARBA" id="ARBA00022801"/>
    </source>
</evidence>
<feature type="domain" description="Laminin IV type A" evidence="29">
    <location>
        <begin position="719"/>
        <end position="890"/>
    </location>
</feature>
<evidence type="ECO:0000256" key="6">
    <source>
        <dbReference type="ARBA" id="ARBA00022525"/>
    </source>
</evidence>
<feature type="domain" description="Laminin EGF-like" evidence="27">
    <location>
        <begin position="1029"/>
        <end position="1084"/>
    </location>
</feature>
<dbReference type="FunFam" id="3.40.50.300:FF:000284">
    <property type="entry name" value="probable ATP-dependent RNA helicase YTHDC2"/>
    <property type="match status" value="1"/>
</dbReference>
<feature type="coiled-coil region" evidence="26">
    <location>
        <begin position="1243"/>
        <end position="1401"/>
    </location>
</feature>
<dbReference type="SUPFAM" id="SSF52540">
    <property type="entry name" value="P-loop containing nucleoside triphosphate hydrolases"/>
    <property type="match status" value="1"/>
</dbReference>
<feature type="domain" description="Laminin EGF-like" evidence="27">
    <location>
        <begin position="1184"/>
        <end position="1231"/>
    </location>
</feature>
<dbReference type="FunFam" id="3.30.160.20:FF:000026">
    <property type="entry name" value="ATP-dependent RNA helicase A"/>
    <property type="match status" value="1"/>
</dbReference>
<comment type="catalytic activity">
    <reaction evidence="23">
        <text>ATP + H2O = ADP + phosphate + H(+)</text>
        <dbReference type="Rhea" id="RHEA:13065"/>
        <dbReference type="ChEBI" id="CHEBI:15377"/>
        <dbReference type="ChEBI" id="CHEBI:15378"/>
        <dbReference type="ChEBI" id="CHEBI:30616"/>
        <dbReference type="ChEBI" id="CHEBI:43474"/>
        <dbReference type="ChEBI" id="CHEBI:456216"/>
        <dbReference type="EC" id="3.6.4.13"/>
    </reaction>
</comment>
<evidence type="ECO:0000256" key="17">
    <source>
        <dbReference type="ARBA" id="ARBA00023157"/>
    </source>
</evidence>
<dbReference type="FunFam" id="2.10.25.10:FF:001192">
    <property type="entry name" value="Laminin subunit gamma-1"/>
    <property type="match status" value="1"/>
</dbReference>
<organism evidence="32 33">
    <name type="scientific">Cyprinus carpio carpio</name>
    <dbReference type="NCBI Taxonomy" id="630221"/>
    <lineage>
        <taxon>Eukaryota</taxon>
        <taxon>Metazoa</taxon>
        <taxon>Chordata</taxon>
        <taxon>Craniata</taxon>
        <taxon>Vertebrata</taxon>
        <taxon>Euteleostomi</taxon>
        <taxon>Actinopterygii</taxon>
        <taxon>Neopterygii</taxon>
        <taxon>Teleostei</taxon>
        <taxon>Ostariophysi</taxon>
        <taxon>Cypriniformes</taxon>
        <taxon>Cyprinidae</taxon>
        <taxon>Cyprininae</taxon>
        <taxon>Cyprinus</taxon>
    </lineage>
</organism>
<dbReference type="GO" id="GO:0005604">
    <property type="term" value="C:basement membrane"/>
    <property type="evidence" value="ECO:0007669"/>
    <property type="project" value="UniProtKB-SubCell"/>
</dbReference>
<dbReference type="InterPro" id="IPR027417">
    <property type="entry name" value="P-loop_NTPase"/>
</dbReference>
<keyword evidence="16 26" id="KW-0175">Coiled coil</keyword>
<feature type="coiled-coil region" evidence="26">
    <location>
        <begin position="1759"/>
        <end position="1793"/>
    </location>
</feature>
<evidence type="ECO:0000256" key="19">
    <source>
        <dbReference type="ARBA" id="ARBA00023242"/>
    </source>
</evidence>
<dbReference type="PANTHER" id="PTHR18934">
    <property type="entry name" value="ATP-DEPENDENT RNA HELICASE"/>
    <property type="match status" value="1"/>
</dbReference>
<keyword evidence="6" id="KW-0964">Secreted</keyword>
<accession>A0A9J7YXQ7</accession>
<dbReference type="PROSITE" id="PS50137">
    <property type="entry name" value="DS_RBD"/>
    <property type="match status" value="2"/>
</dbReference>
<feature type="domain" description="Laminin EGF-like" evidence="27">
    <location>
        <begin position="1085"/>
        <end position="1135"/>
    </location>
</feature>
<dbReference type="PROSITE" id="PS50027">
    <property type="entry name" value="EGF_LAM_2"/>
    <property type="match status" value="5"/>
</dbReference>
<dbReference type="GO" id="GO:0043138">
    <property type="term" value="F:3'-5' DNA helicase activity"/>
    <property type="evidence" value="ECO:0007669"/>
    <property type="project" value="TreeGrafter"/>
</dbReference>
<dbReference type="CDD" id="cd19855">
    <property type="entry name" value="DSRM_DHX9_rpt2"/>
    <property type="match status" value="1"/>
</dbReference>
<feature type="coiled-coil region" evidence="26">
    <location>
        <begin position="1430"/>
        <end position="1556"/>
    </location>
</feature>
<dbReference type="PROSITE" id="PS00690">
    <property type="entry name" value="DEAH_ATP_HELICASE"/>
    <property type="match status" value="1"/>
</dbReference>
<keyword evidence="15" id="KW-0130">Cell adhesion</keyword>
<name>A0A9J7YXQ7_CYPCA</name>
<evidence type="ECO:0000256" key="1">
    <source>
        <dbReference type="ARBA" id="ARBA00004123"/>
    </source>
</evidence>
<dbReference type="SMART" id="SM00358">
    <property type="entry name" value="DSRM"/>
    <property type="match status" value="2"/>
</dbReference>
<reference evidence="32" key="1">
    <citation type="submission" date="2025-08" db="UniProtKB">
        <authorList>
            <consortium name="Ensembl"/>
        </authorList>
    </citation>
    <scope>IDENTIFICATION</scope>
</reference>
<dbReference type="EC" id="3.6.4.13" evidence="4"/>
<evidence type="ECO:0000256" key="18">
    <source>
        <dbReference type="ARBA" id="ARBA00023180"/>
    </source>
</evidence>
<evidence type="ECO:0000313" key="32">
    <source>
        <dbReference type="Ensembl" id="ENSCCRP00000123383.1"/>
    </source>
</evidence>
<feature type="disulfide bond" evidence="25">
    <location>
        <begin position="1136"/>
        <end position="1148"/>
    </location>
</feature>
<evidence type="ECO:0000256" key="24">
    <source>
        <dbReference type="PROSITE-ProRule" id="PRU00266"/>
    </source>
</evidence>
<evidence type="ECO:0000313" key="33">
    <source>
        <dbReference type="Proteomes" id="UP001108240"/>
    </source>
</evidence>
<evidence type="ECO:0000259" key="30">
    <source>
        <dbReference type="PROSITE" id="PS51192"/>
    </source>
</evidence>
<dbReference type="GO" id="GO:0003724">
    <property type="term" value="F:RNA helicase activity"/>
    <property type="evidence" value="ECO:0007669"/>
    <property type="project" value="UniProtKB-EC"/>
</dbReference>
<dbReference type="FunFam" id="2.10.25.10:FF:000174">
    <property type="entry name" value="Laminin subunit gamma-1"/>
    <property type="match status" value="1"/>
</dbReference>
<evidence type="ECO:0000259" key="29">
    <source>
        <dbReference type="PROSITE" id="PS51115"/>
    </source>
</evidence>
<sequence length="1810" mass="201040">MADIKNFLYAWCGKKKLTPNYDIRAAGNKNRQKFLCEVRIEGYNYIGMGNSTNKKDAQSNAARDFVNYLVRTKEVSASEVPALGISVPDGGNEEGGGFGNLPSNCPLPPHLAVKKESGEEPSESSAPVPGVTGLGYSGFGNAQWERGANLQEYYSKREDQDAKATLESEEVDLNAGLHGNWTLDNAKARLNQFFQKEKNQTDYKYSQVGPDHNRSFIAEMTIFVRQLGRKVLAREHGSTKKLAAQSCALSIVRQLYHLGVIEAYTGQTKKKEGETVDVYEVNLSDDVQHQIHSIVQELGILIPPPPQDPDSPVSLVQGKMAQFEPSQRQSTAGVVPWSPPQVNWNPWTSSNIDEGPLAFCTPEQISTDLLHELNYQLEQDKNLQTILMERSQLPVKNFEEQIMSAIHNNPVVIIRGATGCGKTTQVPQYILDEFVQAGRASECNIIVTQPRRISAVSVSERVSFERGEEVGKSCGYSVRFESVLPRPHASILFCTVGVLLRKLEAGIRGISHVIVDEIHERDLNTDFLLVVLRDVVQAYPDVRIILMSATIDTTMFREYFFNCPIIEVHGRAHPVQEYFLEDCIQMTQFVPPPMDRKKKDKDEDGGEEDVNCNVICGSEYTPETKRAMSQLNEKETPFELIEALLKYIETLEVPGAVLVFLPGWNLIYSMQKHLEMNPHFGGHGYRILPLHSQIPREEQRRVFEPTPDGVTKVILSTNIAETSITINDVVFRDGSSVPVQWSPTSREISLISEDYFPIYFVAPEKFLGNQLLSYGQNLTLNFRIQRHDARLSAEDIVLEGAGHRVAVPLIAQGNSYPEEETQTFVFRLHDTTEYPWRPTLKHTDFQKLLYNLTSVMIRGTYSTRSAGYLDNVSLVTARRGPGTPARWVEKCTCPQGYLGQHCEQCDLGYRRSQPELGLFSSCEPCICNGHSDTCDSVTGMCNCQHNTTGMSCERCKDGFYGDSTVGSSSDCKPCPCPAGATCAVVPRTKEVVCTNCPTGTTGKRCELCDDGFFGDPLGENGPIRACRACSCNNNIDPNAVGNCNRETGECLKCIYNTTGVFCDRCKEGFYGDARAANVTDKCKPCSCSPYGTVDGKTTCSQVTGQCQCLPYVINRDCSACEPGFYNLQSGKGCERCNCNSIGSTNGQCDIASGQCECQPGVTGQHCERCEVNFFGFSSSGCKPCDCDPEGSESAQCKDDGRCQCLPGFVGARCDMCEENYFYNRSTPGCQQCPNCYSLVRDKVNQQRQKLHDLQNLIDNLDNTENTVSDKAFEDRLKEAEKTIMDLLEEAQASKEVDKGLLDRLNNINKTLNNQWNRLQNIKNTVDNTGTQADRARNRVREAEDLISTAREELDKAKEAISKVDIKIPTTSGDPNNMTLLAEEARKLSEKHKADADQIEKIAKDANDTSTKAYNMLKKALDGENKTSSDIDELNRKYVEAKDLAKDLEKQAAKVQAEAEEAGNKALKIYANLTSLPPIDTKTLEDEANKIKKEASDLDKLIDKTEKEYDDLREDLRGKETEVRKLLEKGKTEQQTADQLLARADAAKALAEEAAKKGKSTFQEAQDILNNLRDFDKRVNDNKTAAEDAMRRIPEINATINEANEKTRRAEAALGNAAADAKEAKEKAEEAEKIANDVQKGSAKTKADAEKAVEDTMKLDGEVNNMMDQLTAAEKELEKKKAEADADMMMAAMASDNAKEAEGNARKAKNAVRTVLNTINELLRQLGNIDKVDLSKLNQIDSALKDAKDKMAGSELDRKLKELNDIAKSQEDMIGDYERQIREIRADITNLNDIKNTLPEGCFNTPSLERP</sequence>
<dbReference type="InterPro" id="IPR044447">
    <property type="entry name" value="DHX9_DEXHc"/>
</dbReference>
<dbReference type="GO" id="GO:0016887">
    <property type="term" value="F:ATP hydrolysis activity"/>
    <property type="evidence" value="ECO:0007669"/>
    <property type="project" value="TreeGrafter"/>
</dbReference>
<dbReference type="PROSITE" id="PS01248">
    <property type="entry name" value="EGF_LAM_1"/>
    <property type="match status" value="3"/>
</dbReference>
<dbReference type="FunFam" id="2.10.25.10:FF:000163">
    <property type="entry name" value="laminin subunit gamma-1"/>
    <property type="match status" value="1"/>
</dbReference>
<dbReference type="InterPro" id="IPR000742">
    <property type="entry name" value="EGF"/>
</dbReference>
<dbReference type="SMART" id="SM00180">
    <property type="entry name" value="EGF_Lam"/>
    <property type="match status" value="6"/>
</dbReference>
<feature type="domain" description="Helicase ATP-binding" evidence="30">
    <location>
        <begin position="403"/>
        <end position="569"/>
    </location>
</feature>
<dbReference type="Ensembl" id="ENSCCRT00000131387.1">
    <property type="protein sequence ID" value="ENSCCRP00000123383.1"/>
    <property type="gene ID" value="ENSCCRG00000012952.2"/>
</dbReference>
<keyword evidence="5" id="KW-0804">Transcription</keyword>
<dbReference type="FunFam" id="2.10.25.10:FF:000224">
    <property type="entry name" value="Usherin"/>
    <property type="match status" value="1"/>
</dbReference>
<dbReference type="GO" id="GO:0005730">
    <property type="term" value="C:nucleolus"/>
    <property type="evidence" value="ECO:0007669"/>
    <property type="project" value="TreeGrafter"/>
</dbReference>
<dbReference type="InterPro" id="IPR044445">
    <property type="entry name" value="DHX9_DSRM_1"/>
</dbReference>
<feature type="domain" description="Helicase C-terminal" evidence="31">
    <location>
        <begin position="640"/>
        <end position="804"/>
    </location>
</feature>
<evidence type="ECO:0000256" key="10">
    <source>
        <dbReference type="ARBA" id="ARBA00022741"/>
    </source>
</evidence>
<dbReference type="CDD" id="cd19854">
    <property type="entry name" value="DSRM_DHX9_rpt1"/>
    <property type="match status" value="1"/>
</dbReference>
<dbReference type="PROSITE" id="PS51192">
    <property type="entry name" value="HELICASE_ATP_BIND_1"/>
    <property type="match status" value="1"/>
</dbReference>
<dbReference type="InterPro" id="IPR044446">
    <property type="entry name" value="DHX9_DSRM_2"/>
</dbReference>
<dbReference type="Gene3D" id="2.10.25.10">
    <property type="entry name" value="Laminin"/>
    <property type="match status" value="6"/>
</dbReference>
<dbReference type="InterPro" id="IPR011545">
    <property type="entry name" value="DEAD/DEAH_box_helicase_dom"/>
</dbReference>
<keyword evidence="9" id="KW-0677">Repeat</keyword>
<dbReference type="SUPFAM" id="SSF57196">
    <property type="entry name" value="EGF/Laminin"/>
    <property type="match status" value="5"/>
</dbReference>
<feature type="domain" description="Laminin EGF-like" evidence="27">
    <location>
        <begin position="1136"/>
        <end position="1183"/>
    </location>
</feature>
<dbReference type="SMART" id="SM00181">
    <property type="entry name" value="EGF"/>
    <property type="match status" value="5"/>
</dbReference>
<dbReference type="GO" id="GO:0005524">
    <property type="term" value="F:ATP binding"/>
    <property type="evidence" value="ECO:0007669"/>
    <property type="project" value="UniProtKB-KW"/>
</dbReference>
<feature type="disulfide bond" evidence="25">
    <location>
        <begin position="1184"/>
        <end position="1196"/>
    </location>
</feature>
<keyword evidence="5" id="KW-0806">Transcription termination</keyword>
<keyword evidence="19" id="KW-0539">Nucleus</keyword>
<dbReference type="GO" id="GO:0007155">
    <property type="term" value="P:cell adhesion"/>
    <property type="evidence" value="ECO:0007669"/>
    <property type="project" value="UniProtKB-KW"/>
</dbReference>
<evidence type="ECO:0000256" key="20">
    <source>
        <dbReference type="ARBA" id="ARBA00023292"/>
    </source>
</evidence>
<evidence type="ECO:0000256" key="16">
    <source>
        <dbReference type="ARBA" id="ARBA00023054"/>
    </source>
</evidence>
<evidence type="ECO:0000259" key="28">
    <source>
        <dbReference type="PROSITE" id="PS50137"/>
    </source>
</evidence>
<dbReference type="CDD" id="cd18791">
    <property type="entry name" value="SF2_C_RHA"/>
    <property type="match status" value="1"/>
</dbReference>
<dbReference type="GO" id="GO:0048513">
    <property type="term" value="P:animal organ development"/>
    <property type="evidence" value="ECO:0007669"/>
    <property type="project" value="UniProtKB-ARBA"/>
</dbReference>
<dbReference type="PRINTS" id="PR00011">
    <property type="entry name" value="EGFLAMININ"/>
</dbReference>
<dbReference type="SMART" id="SM00281">
    <property type="entry name" value="LamB"/>
    <property type="match status" value="1"/>
</dbReference>
<dbReference type="SMART" id="SM00487">
    <property type="entry name" value="DEXDc"/>
    <property type="match status" value="1"/>
</dbReference>
<feature type="domain" description="DRBM" evidence="28">
    <location>
        <begin position="185"/>
        <end position="257"/>
    </location>
</feature>
<keyword evidence="17 25" id="KW-1015">Disulfide bond</keyword>
<dbReference type="GO" id="GO:0033679">
    <property type="term" value="F:3'-5' DNA/RNA helicase activity"/>
    <property type="evidence" value="ECO:0007669"/>
    <property type="project" value="InterPro"/>
</dbReference>
<dbReference type="InterPro" id="IPR014720">
    <property type="entry name" value="dsRBD_dom"/>
</dbReference>
<feature type="disulfide bond" evidence="25">
    <location>
        <begin position="1138"/>
        <end position="1155"/>
    </location>
</feature>
<evidence type="ECO:0000256" key="8">
    <source>
        <dbReference type="ARBA" id="ARBA00022729"/>
    </source>
</evidence>
<dbReference type="GO" id="GO:1990904">
    <property type="term" value="C:ribonucleoprotein complex"/>
    <property type="evidence" value="ECO:0007669"/>
    <property type="project" value="TreeGrafter"/>
</dbReference>
<keyword evidence="24" id="KW-0694">RNA-binding</keyword>
<feature type="coiled-coil region" evidence="26">
    <location>
        <begin position="1585"/>
        <end position="1724"/>
    </location>
</feature>
<evidence type="ECO:0000256" key="7">
    <source>
        <dbReference type="ARBA" id="ARBA00022530"/>
    </source>
</evidence>
<evidence type="ECO:0000256" key="14">
    <source>
        <dbReference type="ARBA" id="ARBA00022869"/>
    </source>
</evidence>
<keyword evidence="18" id="KW-0325">Glycoprotein</keyword>
<dbReference type="CDD" id="cd17972">
    <property type="entry name" value="DEXHc_DHX9"/>
    <property type="match status" value="1"/>
</dbReference>
<reference evidence="32" key="2">
    <citation type="submission" date="2025-09" db="UniProtKB">
        <authorList>
            <consortium name="Ensembl"/>
        </authorList>
    </citation>
    <scope>IDENTIFICATION</scope>
</reference>
<dbReference type="GO" id="GO:0045944">
    <property type="term" value="P:positive regulation of transcription by RNA polymerase II"/>
    <property type="evidence" value="ECO:0007669"/>
    <property type="project" value="TreeGrafter"/>
</dbReference>
<keyword evidence="12" id="KW-0347">Helicase</keyword>
<dbReference type="PANTHER" id="PTHR18934:SF119">
    <property type="entry name" value="ATP-DEPENDENT RNA HELICASE A"/>
    <property type="match status" value="1"/>
</dbReference>
<feature type="domain" description="Laminin EGF-like" evidence="27">
    <location>
        <begin position="925"/>
        <end position="973"/>
    </location>
</feature>
<keyword evidence="5" id="KW-0805">Transcription regulation</keyword>
<evidence type="ECO:0000259" key="31">
    <source>
        <dbReference type="PROSITE" id="PS51194"/>
    </source>
</evidence>
<dbReference type="InterPro" id="IPR002464">
    <property type="entry name" value="DNA/RNA_helicase_DEAH_CS"/>
</dbReference>
<evidence type="ECO:0000256" key="15">
    <source>
        <dbReference type="ARBA" id="ARBA00022889"/>
    </source>
</evidence>
<dbReference type="Gene3D" id="3.30.160.20">
    <property type="match status" value="2"/>
</dbReference>
<feature type="disulfide bond" evidence="25">
    <location>
        <begin position="943"/>
        <end position="952"/>
    </location>
</feature>
<dbReference type="PROSITE" id="PS51115">
    <property type="entry name" value="LAMININ_IVA"/>
    <property type="match status" value="1"/>
</dbReference>
<protein>
    <recommendedName>
        <fullName evidence="4">RNA helicase</fullName>
        <ecNumber evidence="4">3.6.4.13</ecNumber>
    </recommendedName>
    <alternativeName>
        <fullName evidence="21">DEAH box protein 9</fullName>
    </alternativeName>
    <alternativeName>
        <fullName evidence="22">Nuclear DNA helicase II</fullName>
    </alternativeName>
</protein>
<dbReference type="SUPFAM" id="SSF58104">
    <property type="entry name" value="Methyl-accepting chemotaxis protein (MCP) signaling domain"/>
    <property type="match status" value="1"/>
</dbReference>
<dbReference type="InterPro" id="IPR000034">
    <property type="entry name" value="Laminin_IV"/>
</dbReference>
<evidence type="ECO:0000256" key="22">
    <source>
        <dbReference type="ARBA" id="ARBA00033216"/>
    </source>
</evidence>
<evidence type="ECO:0000256" key="21">
    <source>
        <dbReference type="ARBA" id="ARBA00031576"/>
    </source>
</evidence>
<dbReference type="InterPro" id="IPR001650">
    <property type="entry name" value="Helicase_C-like"/>
</dbReference>
<evidence type="ECO:0000256" key="4">
    <source>
        <dbReference type="ARBA" id="ARBA00012552"/>
    </source>
</evidence>
<dbReference type="GO" id="GO:0050684">
    <property type="term" value="P:regulation of mRNA processing"/>
    <property type="evidence" value="ECO:0007669"/>
    <property type="project" value="TreeGrafter"/>
</dbReference>
<dbReference type="Pfam" id="PF00035">
    <property type="entry name" value="dsrm"/>
    <property type="match status" value="2"/>
</dbReference>
<evidence type="ECO:0000256" key="26">
    <source>
        <dbReference type="SAM" id="Coils"/>
    </source>
</evidence>
<feature type="disulfide bond" evidence="25">
    <location>
        <begin position="1204"/>
        <end position="1213"/>
    </location>
</feature>
<evidence type="ECO:0000256" key="13">
    <source>
        <dbReference type="ARBA" id="ARBA00022840"/>
    </source>
</evidence>
<keyword evidence="13" id="KW-0067">ATP-binding</keyword>
<dbReference type="Gene3D" id="3.40.50.300">
    <property type="entry name" value="P-loop containing nucleotide triphosphate hydrolases"/>
    <property type="match status" value="2"/>
</dbReference>
<evidence type="ECO:0000256" key="9">
    <source>
        <dbReference type="ARBA" id="ARBA00022737"/>
    </source>
</evidence>
<evidence type="ECO:0000256" key="23">
    <source>
        <dbReference type="ARBA" id="ARBA00047984"/>
    </source>
</evidence>
<keyword evidence="10" id="KW-0547">Nucleotide-binding</keyword>
<keyword evidence="14" id="KW-0084">Basement membrane</keyword>
<dbReference type="InterPro" id="IPR014001">
    <property type="entry name" value="Helicase_ATP-bd"/>
</dbReference>
<comment type="subcellular location">
    <subcellularLocation>
        <location evidence="1">Nucleus</location>
    </subcellularLocation>
    <subcellularLocation>
        <location evidence="2">Secreted</location>
        <location evidence="2">Extracellular space</location>
        <location evidence="2">Extracellular matrix</location>
        <location evidence="2">Basement membrane</location>
    </subcellularLocation>
</comment>
<dbReference type="CDD" id="cd00055">
    <property type="entry name" value="EGF_Lam"/>
    <property type="match status" value="5"/>
</dbReference>
<dbReference type="GO" id="GO:0003725">
    <property type="term" value="F:double-stranded RNA binding"/>
    <property type="evidence" value="ECO:0007669"/>
    <property type="project" value="InterPro"/>
</dbReference>
<proteinExistence type="inferred from homology"/>
<dbReference type="Pfam" id="PF00271">
    <property type="entry name" value="Helicase_C"/>
    <property type="match status" value="1"/>
</dbReference>
<dbReference type="GeneTree" id="ENSGT00940000166185"/>
<dbReference type="PROSITE" id="PS51194">
    <property type="entry name" value="HELICASE_CTER"/>
    <property type="match status" value="1"/>
</dbReference>
<evidence type="ECO:0000256" key="2">
    <source>
        <dbReference type="ARBA" id="ARBA00004302"/>
    </source>
</evidence>
<dbReference type="InterPro" id="IPR002049">
    <property type="entry name" value="LE_dom"/>
</dbReference>
<dbReference type="Pfam" id="PF00052">
    <property type="entry name" value="Laminin_B"/>
    <property type="match status" value="1"/>
</dbReference>
<feature type="disulfide bond" evidence="25">
    <location>
        <begin position="1108"/>
        <end position="1117"/>
    </location>
</feature>
<dbReference type="Pfam" id="PF00270">
    <property type="entry name" value="DEAD"/>
    <property type="match status" value="1"/>
</dbReference>
<feature type="disulfide bond" evidence="25">
    <location>
        <begin position="1053"/>
        <end position="1062"/>
    </location>
</feature>
<dbReference type="Proteomes" id="UP001108240">
    <property type="component" value="Unplaced"/>
</dbReference>